<feature type="region of interest" description="Disordered" evidence="1">
    <location>
        <begin position="2378"/>
        <end position="2438"/>
    </location>
</feature>
<feature type="compositionally biased region" description="Basic residues" evidence="1">
    <location>
        <begin position="2570"/>
        <end position="2579"/>
    </location>
</feature>
<feature type="region of interest" description="Disordered" evidence="1">
    <location>
        <begin position="2555"/>
        <end position="2632"/>
    </location>
</feature>
<evidence type="ECO:0000313" key="6">
    <source>
        <dbReference type="EMBL" id="EGV64741.1"/>
    </source>
</evidence>
<feature type="region of interest" description="Disordered" evidence="1">
    <location>
        <begin position="2337"/>
        <end position="2366"/>
    </location>
</feature>
<reference evidence="6 7" key="1">
    <citation type="journal article" date="2011" name="Proc. Natl. Acad. Sci. U.S.A.">
        <title>Comparative genomics of xylose-fermenting fungi for enhanced biofuel production.</title>
        <authorList>
            <person name="Wohlbach D.J."/>
            <person name="Kuo A."/>
            <person name="Sato T.K."/>
            <person name="Potts K.M."/>
            <person name="Salamov A.A."/>
            <person name="LaButti K.M."/>
            <person name="Sun H."/>
            <person name="Clum A."/>
            <person name="Pangilinan J.L."/>
            <person name="Lindquist E.A."/>
            <person name="Lucas S."/>
            <person name="Lapidus A."/>
            <person name="Jin M."/>
            <person name="Gunawan C."/>
            <person name="Balan V."/>
            <person name="Dale B.E."/>
            <person name="Jeffries T.W."/>
            <person name="Zinkel R."/>
            <person name="Barry K.W."/>
            <person name="Grigoriev I.V."/>
            <person name="Gasch A.P."/>
        </authorList>
    </citation>
    <scope>NUCLEOTIDE SEQUENCE [LARGE SCALE GENOMIC DNA]</scope>
    <source>
        <strain evidence="7">ATCC 10573 / BCRC 21748 / CBS 615 / JCM 9827 / NBRC 10315 / NRRL Y-1498 / VKM Y-70</strain>
    </source>
</reference>
<feature type="compositionally biased region" description="Polar residues" evidence="1">
    <location>
        <begin position="2555"/>
        <end position="2569"/>
    </location>
</feature>
<dbReference type="PANTHER" id="PTHR15678:SF6">
    <property type="entry name" value="BRIDGE-LIKE LIPID TRANSFER PROTEIN FAMILY MEMBER 2"/>
    <property type="match status" value="1"/>
</dbReference>
<dbReference type="InterPro" id="IPR019415">
    <property type="entry name" value="FMP27_SW_RBG"/>
</dbReference>
<dbReference type="InterPro" id="IPR045167">
    <property type="entry name" value="Hobbit"/>
</dbReference>
<feature type="compositionally biased region" description="Polar residues" evidence="1">
    <location>
        <begin position="2586"/>
        <end position="2595"/>
    </location>
</feature>
<dbReference type="Pfam" id="PF10344">
    <property type="entry name" value="Hobbit"/>
    <property type="match status" value="1"/>
</dbReference>
<dbReference type="HOGENOM" id="CLU_000741_0_0_1"/>
<dbReference type="OrthoDB" id="1562405at2759"/>
<sequence>MSNVLYWALSILLVLYLAVLFAINRFPNITIKSLGFFSLRGIIIETPHKIIRIKRLRLRVNFFRGKDSPLKLFNLEVFGAEVKVLCNDKPNVVNEKLAKQAPFDLEKFLKLTLSKRIYEIIFYYSLLNQVHVLFYRCSVHHEEVDKNVRLHIDYAKLENTLRYDGHNSLTLLVFNGFLHELEDHDRIQIFRNVEVILGCDAIFNCSMNQADVMEASLTNFSLVVSLGKAHVPLDHVNFAPKVKGKDSQHHPISKEQIHILRQFWKIFSEARLSLEEFTLSSGPCLLQVATFQASLTHDFTEEVGKNPIAGFNIHVTSLKLFEAETKCFELPAVACNFEANPFGLLEGIENSHHEELIKEVCSSSDIKFNLTVTNPTVDLYHDQLIMLQIRNRTKQRKPQMTKVNFMNFLLALHKVSTKIVIVDTKIIIHLPAFGSNEFHREAKSNLILKYTVDSLVQRFVTTDLSKSLLEGKESKQQLFGLFKIKNFKANLLDNVINVSKCNLLAVYNINERDVSLKMNCKRLRMKSINSAIFHLVRDRRTKRIILDNQLYNDLMLVSKENNPSKCAAVDDGLYYELFEMLPPIINHLKVEVNEVHADMICKDGLPSQIYTDPATQQQYDLKDYGRGVSLKLNHASLKYKKDSEEVFFKVSELNCFTLSELDLDYVLDFDIVSAYSNGKDDFSDVSSLESIALAATEEDELRKVKQVFKISEVEINNISNKQRDKNRLSVRIPEIEGRVDIFFAWCSIYAISLIKAFKPTVERVCSKEKIKSMMGVTDKKLKLDIFVQVIAIVTRLANSVDVLTEFDTLLVRDALESKSLEFKYARCYLVHPTTKLWARFLTIKNSFVAVNAVIENEDAFEVACKGIRLNIPHGFLFYSVIDNVVTFGKAIKQISNNFKNFSKGVMDFGVLPQEARGAFHVPTVNIKTDNFAMTLENDPFENELSYILELGKVEQNLRTKKYQFFEKQAKVIMDNTLDSKIGLHFTDSPLSTNNVATNSKKQATPINLDSEISRSNTNDTHLLSDEEAKKRIEEALYILERELSTSWYYKFKKFRATKIQNWSKRLERGWGVEKVNDKITDKFDIMNYLPGPLLMGLIFKSLDLTVSKSTIPDLDKFLFEYGKGQPKLDYSILLPVHLLLKSAAVFAFLKDYSLPLLSFPANDDSTKPAFQLQGNMVINEKLVHRKEEMRQIWVPFSPPMAPKVNEDSFYFVSVTRTLTPVKFMVDLNCDIDTERAAMISWCKSYQGALSAAMSAVDNFTKPKIDDSPLGWWDKTALTLHGQMVFNIPNELCFHMKSSTNPYEMTGRNAGFVFCWKNNVVLKIDGVHSSKELITLNSDVFLLAVPNYSMAEKRSWSLFYDEVTEAVPDIESESKKFQKKVMSLSSDERVQWTLGLLFEGNQNHSSNLSDKEKRTNTFIPHYDVVVTGPNFDWHPDSYKGYRSEYIHLAISVKSVSRKGNSSNRIHLTPLTINYFLYWWHTITEAISLPIRQGPLFDDQLDETGQGNSSAKTSTHLFTVKYQLIFEPLTVSHMLMHSSGEKGNQVAFSGIKGKVGRCILDLHQRKEVLTYVNNKLDIKNQILHLKMNQAEIMFKEADVRIVNAIFPDRSMQSQLDRYLFGTSDSSSGDTSNDNSAQSSGQFLNWVSGLDIQGEDFSWLDQEDFTELEIREVLSPYPKVTILPFFFTPNFTYVREFSLQEEGPYPFGKEDSHNCELGNETPADTQGRLLSNRLDGIRSEIDINEDLLANLKGTEHQGEIDAAVADQILTIQKTIDEYKEKQDLVESLYERITGKIAPGEVSHDESSALSVSRYDSRQLSIYSSHKSYDEMKDVELLNKQASEFHNRFIIHNLQLKWGNKVRDLFMDYMQYGSEKKSEAYFMSKRAVDLVESVINTVPEAFKPTKEQDEFCTARLECEDVINAFDDYLEDIDSETQEAEYKFLVKLVSPQIQLISQKDPESTALVVSKDLELRIMSVNLKGVNKLINADNEISGTIETRYGGLFNEFSVYVFNKKDVVISHPNVPYGYVDSQLAVSWPPWVEYENIHEDCWMDKNLVAERTSMVLSFKKPNYLYIDTTSVPEKNEIQVHVAKFVLKANSQQYSTIYYIITDLLVSGKNEKSSLMNKLDKVVSVSDDDDFIGLDERVKTLQSTIREFHSILLKIDGKSLKLNELESAQLHQLELELEKRKLELSMIMRGLKLRNVKSSNKRASRAWLISIDQIIWHFLDSKNAPLIDLALAKSSFSRLDSVDGSNKNKVQVGIIQGFNLQESAVYPELLSPINSGKYQDSANPLILMTWKMLNPVGGIPIMQQAKLSIQPLKIQLDYTTAKLLFEYVFPKSDSPTSNNTPRPRNSIVRRQTSSDLSSFDMSMDKIERPKNIFRHFNKKGSPSSSTEDDSSSISSRSHSISTRFSSTEDLSLTNNTDNKPTTKEPGKKKDAEEGDDISLIVSRSSKFISIVDLEVEQFKLHISFKAPKHLNIIDVHNLMLNIPNIRYQNKTWSGEDFILRLRKDITRIILQHTGQIIGNKFKIRKRKLLKEPLKQISNYASFLSVQDLQNNGNNAGDRQTSTRNPHIHHHRHHLADHSQGEDSMSSQGSTSHHDGGISFENLLQEIIDEEEEGEDDDTTSDRNVSTN</sequence>
<keyword evidence="2" id="KW-0472">Membrane</keyword>
<feature type="compositionally biased region" description="Low complexity" evidence="1">
    <location>
        <begin position="2386"/>
        <end position="2410"/>
    </location>
</feature>
<feature type="domain" description="FMP27 WPPW motif-containing RBG unit" evidence="5">
    <location>
        <begin position="1548"/>
        <end position="2043"/>
    </location>
</feature>
<accession>G3B2R5</accession>
<gene>
    <name evidence="6" type="ORF">CANTEDRAFT_120679</name>
</gene>
<dbReference type="EMBL" id="GL996515">
    <property type="protein sequence ID" value="EGV64741.1"/>
    <property type="molecule type" value="Genomic_DNA"/>
</dbReference>
<feature type="compositionally biased region" description="Basic and acidic residues" evidence="1">
    <location>
        <begin position="2425"/>
        <end position="2436"/>
    </location>
</feature>
<dbReference type="GeneID" id="18248794"/>
<dbReference type="eggNOG" id="KOG1910">
    <property type="taxonomic scope" value="Eukaryota"/>
</dbReference>
<feature type="domain" description="FMP27 SW motif-containing RBG unit" evidence="4">
    <location>
        <begin position="1034"/>
        <end position="1133"/>
    </location>
</feature>
<dbReference type="SMART" id="SM01215">
    <property type="entry name" value="Fmp27_SW"/>
    <property type="match status" value="1"/>
</dbReference>
<proteinExistence type="predicted"/>
<dbReference type="SMART" id="SM01216">
    <property type="entry name" value="Fmp27_WPPW"/>
    <property type="match status" value="1"/>
</dbReference>
<feature type="domain" description="FMP27/BLTP2/Hobbit GFWDK motif-containing RBG unit" evidence="3">
    <location>
        <begin position="1151"/>
        <end position="1304"/>
    </location>
</feature>
<evidence type="ECO:0000256" key="2">
    <source>
        <dbReference type="SAM" id="Phobius"/>
    </source>
</evidence>
<feature type="transmembrane region" description="Helical" evidence="2">
    <location>
        <begin position="6"/>
        <end position="23"/>
    </location>
</feature>
<dbReference type="PANTHER" id="PTHR15678">
    <property type="entry name" value="ANTIGEN MLAA-22-RELATED"/>
    <property type="match status" value="1"/>
</dbReference>
<feature type="compositionally biased region" description="Acidic residues" evidence="1">
    <location>
        <begin position="2611"/>
        <end position="2623"/>
    </location>
</feature>
<protein>
    <recommendedName>
        <fullName evidence="8">FMP27 GFWDK domain-containing protein</fullName>
    </recommendedName>
</protein>
<evidence type="ECO:0008006" key="8">
    <source>
        <dbReference type="Google" id="ProtNLM"/>
    </source>
</evidence>
<dbReference type="Proteomes" id="UP000000707">
    <property type="component" value="Unassembled WGS sequence"/>
</dbReference>
<dbReference type="KEGG" id="cten:18248794"/>
<keyword evidence="7" id="KW-1185">Reference proteome</keyword>
<evidence type="ECO:0000259" key="4">
    <source>
        <dbReference type="SMART" id="SM01215"/>
    </source>
</evidence>
<name>G3B2R5_CANTC</name>
<dbReference type="InterPro" id="IPR019449">
    <property type="entry name" value="FMP27_WPPW_RBG"/>
</dbReference>
<organism evidence="7">
    <name type="scientific">Candida tenuis (strain ATCC 10573 / BCRC 21748 / CBS 615 / JCM 9827 / NBRC 10315 / NRRL Y-1498 / VKM Y-70)</name>
    <name type="common">Yeast</name>
    <name type="synonym">Yamadazyma tenuis</name>
    <dbReference type="NCBI Taxonomy" id="590646"/>
    <lineage>
        <taxon>Eukaryota</taxon>
        <taxon>Fungi</taxon>
        <taxon>Dikarya</taxon>
        <taxon>Ascomycota</taxon>
        <taxon>Saccharomycotina</taxon>
        <taxon>Pichiomycetes</taxon>
        <taxon>Debaryomycetaceae</taxon>
        <taxon>Yamadazyma</taxon>
    </lineage>
</organism>
<feature type="compositionally biased region" description="Polar residues" evidence="1">
    <location>
        <begin position="2412"/>
        <end position="2424"/>
    </location>
</feature>
<dbReference type="SMART" id="SM01214">
    <property type="entry name" value="Fmp27_GFWDK"/>
    <property type="match status" value="1"/>
</dbReference>
<evidence type="ECO:0000256" key="1">
    <source>
        <dbReference type="SAM" id="MobiDB-lite"/>
    </source>
</evidence>
<evidence type="ECO:0000313" key="7">
    <source>
        <dbReference type="Proteomes" id="UP000000707"/>
    </source>
</evidence>
<dbReference type="InterPro" id="IPR019441">
    <property type="entry name" value="FMP27/BLTP2/Hobbit_GFWDK_RBG"/>
</dbReference>
<feature type="compositionally biased region" description="Polar residues" evidence="1">
    <location>
        <begin position="2338"/>
        <end position="2356"/>
    </location>
</feature>
<evidence type="ECO:0000259" key="3">
    <source>
        <dbReference type="SMART" id="SM01214"/>
    </source>
</evidence>
<keyword evidence="2" id="KW-0812">Transmembrane</keyword>
<keyword evidence="2" id="KW-1133">Transmembrane helix</keyword>
<dbReference type="RefSeq" id="XP_006685547.1">
    <property type="nucleotide sequence ID" value="XM_006685484.1"/>
</dbReference>
<evidence type="ECO:0000259" key="5">
    <source>
        <dbReference type="SMART" id="SM01216"/>
    </source>
</evidence>